<dbReference type="InterPro" id="IPR008984">
    <property type="entry name" value="SMAD_FHA_dom_sf"/>
</dbReference>
<organism evidence="4 5">
    <name type="scientific">Nonomuraea solani</name>
    <dbReference type="NCBI Taxonomy" id="1144553"/>
    <lineage>
        <taxon>Bacteria</taxon>
        <taxon>Bacillati</taxon>
        <taxon>Actinomycetota</taxon>
        <taxon>Actinomycetes</taxon>
        <taxon>Streptosporangiales</taxon>
        <taxon>Streptosporangiaceae</taxon>
        <taxon>Nonomuraea</taxon>
    </lineage>
</organism>
<protein>
    <recommendedName>
        <fullName evidence="3">FHA domain-containing protein</fullName>
    </recommendedName>
</protein>
<dbReference type="OrthoDB" id="4213445at2"/>
<dbReference type="RefSeq" id="WP_103960023.1">
    <property type="nucleotide sequence ID" value="NZ_FNVT01000011.1"/>
</dbReference>
<name>A0A1H6EKD5_9ACTN</name>
<dbReference type="PROSITE" id="PS50006">
    <property type="entry name" value="FHA_DOMAIN"/>
    <property type="match status" value="1"/>
</dbReference>
<keyword evidence="5" id="KW-1185">Reference proteome</keyword>
<dbReference type="EMBL" id="FNVT01000011">
    <property type="protein sequence ID" value="SEG97813.1"/>
    <property type="molecule type" value="Genomic_DNA"/>
</dbReference>
<accession>A0A1H6EKD5</accession>
<keyword evidence="1" id="KW-0597">Phosphoprotein</keyword>
<gene>
    <name evidence="4" type="ORF">SAMN05444920_11169</name>
</gene>
<dbReference type="Gene3D" id="2.60.200.20">
    <property type="match status" value="1"/>
</dbReference>
<evidence type="ECO:0000256" key="1">
    <source>
        <dbReference type="ARBA" id="ARBA00022553"/>
    </source>
</evidence>
<dbReference type="InterPro" id="IPR000253">
    <property type="entry name" value="FHA_dom"/>
</dbReference>
<dbReference type="SUPFAM" id="SSF49879">
    <property type="entry name" value="SMAD/FHA domain"/>
    <property type="match status" value="1"/>
</dbReference>
<reference evidence="4 5" key="1">
    <citation type="submission" date="2016-10" db="EMBL/GenBank/DDBJ databases">
        <authorList>
            <person name="de Groot N.N."/>
        </authorList>
    </citation>
    <scope>NUCLEOTIDE SEQUENCE [LARGE SCALE GENOMIC DNA]</scope>
    <source>
        <strain evidence="4 5">CGMCC 4.7037</strain>
    </source>
</reference>
<evidence type="ECO:0000313" key="4">
    <source>
        <dbReference type="EMBL" id="SEG97813.1"/>
    </source>
</evidence>
<feature type="region of interest" description="Disordered" evidence="2">
    <location>
        <begin position="258"/>
        <end position="283"/>
    </location>
</feature>
<dbReference type="Proteomes" id="UP000236732">
    <property type="component" value="Unassembled WGS sequence"/>
</dbReference>
<feature type="region of interest" description="Disordered" evidence="2">
    <location>
        <begin position="1"/>
        <end position="27"/>
    </location>
</feature>
<evidence type="ECO:0000259" key="3">
    <source>
        <dbReference type="PROSITE" id="PS50006"/>
    </source>
</evidence>
<dbReference type="AlphaFoldDB" id="A0A1H6EKD5"/>
<evidence type="ECO:0000313" key="5">
    <source>
        <dbReference type="Proteomes" id="UP000236732"/>
    </source>
</evidence>
<evidence type="ECO:0000256" key="2">
    <source>
        <dbReference type="SAM" id="MobiDB-lite"/>
    </source>
</evidence>
<dbReference type="CDD" id="cd00060">
    <property type="entry name" value="FHA"/>
    <property type="match status" value="1"/>
</dbReference>
<proteinExistence type="predicted"/>
<sequence>MAWTTRRPQNKVEILPKEPGNPADPAEPGTLYVHGTNGGIRVAPDAGFDVVFGRCEPDVHVCVGPNDPYVSRQHGYVTYEDPQWILHNLGRLPIRLPGGRLVLTGHQAALPAGHTPLFIVAPEQEHLLEVQIARTPAVPGPANRQEADTRTPNGWSLSPVERLVLVCLGQRYLRPEPWPQPLTWAQVADELRRLRPDERWTTKRAAHIVTQTRKRLSAKVPGLLEEEIPPPLGNALNHNLIIALLTSATLGSSDLRLLDERDERDERGERGERDALDERDAPP</sequence>
<feature type="domain" description="FHA" evidence="3">
    <location>
        <begin position="50"/>
        <end position="101"/>
    </location>
</feature>